<keyword evidence="2" id="KW-1185">Reference proteome</keyword>
<dbReference type="AlphaFoldDB" id="A0AAW0KGB9"/>
<reference evidence="1 2" key="1">
    <citation type="journal article" date="2018" name="Sci. Data">
        <title>The draft genome sequence of cork oak.</title>
        <authorList>
            <person name="Ramos A.M."/>
            <person name="Usie A."/>
            <person name="Barbosa P."/>
            <person name="Barros P.M."/>
            <person name="Capote T."/>
            <person name="Chaves I."/>
            <person name="Simoes F."/>
            <person name="Abreu I."/>
            <person name="Carrasquinho I."/>
            <person name="Faro C."/>
            <person name="Guimaraes J.B."/>
            <person name="Mendonca D."/>
            <person name="Nobrega F."/>
            <person name="Rodrigues L."/>
            <person name="Saibo N.J.M."/>
            <person name="Varela M.C."/>
            <person name="Egas C."/>
            <person name="Matos J."/>
            <person name="Miguel C.M."/>
            <person name="Oliveira M.M."/>
            <person name="Ricardo C.P."/>
            <person name="Goncalves S."/>
        </authorList>
    </citation>
    <scope>NUCLEOTIDE SEQUENCE [LARGE SCALE GENOMIC DNA]</scope>
    <source>
        <strain evidence="2">cv. HL8</strain>
    </source>
</reference>
<dbReference type="Proteomes" id="UP000237347">
    <property type="component" value="Unassembled WGS sequence"/>
</dbReference>
<evidence type="ECO:0000313" key="2">
    <source>
        <dbReference type="Proteomes" id="UP000237347"/>
    </source>
</evidence>
<protein>
    <submittedName>
        <fullName evidence="1">Uncharacterized protein</fullName>
    </submittedName>
</protein>
<evidence type="ECO:0000313" key="1">
    <source>
        <dbReference type="EMBL" id="KAK7837897.1"/>
    </source>
</evidence>
<proteinExistence type="predicted"/>
<organism evidence="1 2">
    <name type="scientific">Quercus suber</name>
    <name type="common">Cork oak</name>
    <dbReference type="NCBI Taxonomy" id="58331"/>
    <lineage>
        <taxon>Eukaryota</taxon>
        <taxon>Viridiplantae</taxon>
        <taxon>Streptophyta</taxon>
        <taxon>Embryophyta</taxon>
        <taxon>Tracheophyta</taxon>
        <taxon>Spermatophyta</taxon>
        <taxon>Magnoliopsida</taxon>
        <taxon>eudicotyledons</taxon>
        <taxon>Gunneridae</taxon>
        <taxon>Pentapetalae</taxon>
        <taxon>rosids</taxon>
        <taxon>fabids</taxon>
        <taxon>Fagales</taxon>
        <taxon>Fagaceae</taxon>
        <taxon>Quercus</taxon>
    </lineage>
</organism>
<accession>A0AAW0KGB9</accession>
<comment type="caution">
    <text evidence="1">The sequence shown here is derived from an EMBL/GenBank/DDBJ whole genome shotgun (WGS) entry which is preliminary data.</text>
</comment>
<dbReference type="EMBL" id="PKMF04000318">
    <property type="protein sequence ID" value="KAK7837897.1"/>
    <property type="molecule type" value="Genomic_DNA"/>
</dbReference>
<sequence length="69" mass="8445">MFLSVITSLYFLFLFQIWLHWPYNFRHFDIETQRFEGYGDWGNSSRCWGFKCKRYIVHELMGSNKILLG</sequence>
<gene>
    <name evidence="1" type="ORF">CFP56_020602</name>
</gene>
<name>A0AAW0KGB9_QUESU</name>